<name>A0AA39ZAE9_9PEZI</name>
<evidence type="ECO:0000256" key="1">
    <source>
        <dbReference type="ARBA" id="ARBA00022722"/>
    </source>
</evidence>
<keyword evidence="4" id="KW-1185">Reference proteome</keyword>
<dbReference type="GO" id="GO:0003723">
    <property type="term" value="F:RNA binding"/>
    <property type="evidence" value="ECO:0007669"/>
    <property type="project" value="InterPro"/>
</dbReference>
<protein>
    <submittedName>
        <fullName evidence="3">Uncharacterized protein</fullName>
    </submittedName>
</protein>
<proteinExistence type="predicted"/>
<dbReference type="SUPFAM" id="SSF53933">
    <property type="entry name" value="Microbial ribonucleases"/>
    <property type="match status" value="1"/>
</dbReference>
<dbReference type="InterPro" id="IPR016191">
    <property type="entry name" value="Ribonuclease/ribotoxin"/>
</dbReference>
<evidence type="ECO:0000256" key="2">
    <source>
        <dbReference type="ARBA" id="ARBA00022801"/>
    </source>
</evidence>
<dbReference type="EMBL" id="JAULSY010000083">
    <property type="protein sequence ID" value="KAK0666761.1"/>
    <property type="molecule type" value="Genomic_DNA"/>
</dbReference>
<evidence type="ECO:0000313" key="4">
    <source>
        <dbReference type="Proteomes" id="UP001174997"/>
    </source>
</evidence>
<sequence>MNDTDDNLAGEGPTPVTHFPAIDLTKTYAIVANSFDHHKWPIGCIWLHGPELLQQTQWRDLIDIGQVYYCPQLSSHSLYLHIPASIIEDQLRIAPSEPDHITGGPPHQVPYPHLFRNSENFANLRTSSDSPSYIYPILHPLGFSNNGRQGLVRLLYHLARSERDVYDVLYHPPQTSIFAQAYLISGDDLDDNAQWNLVRRWSNLRR</sequence>
<reference evidence="3" key="1">
    <citation type="submission" date="2023-06" db="EMBL/GenBank/DDBJ databases">
        <title>Genome-scale phylogeny and comparative genomics of the fungal order Sordariales.</title>
        <authorList>
            <consortium name="Lawrence Berkeley National Laboratory"/>
            <person name="Hensen N."/>
            <person name="Bonometti L."/>
            <person name="Westerberg I."/>
            <person name="Brannstrom I.O."/>
            <person name="Guillou S."/>
            <person name="Cros-Aarteil S."/>
            <person name="Calhoun S."/>
            <person name="Haridas S."/>
            <person name="Kuo A."/>
            <person name="Mondo S."/>
            <person name="Pangilinan J."/>
            <person name="Riley R."/>
            <person name="Labutti K."/>
            <person name="Andreopoulos B."/>
            <person name="Lipzen A."/>
            <person name="Chen C."/>
            <person name="Yanf M."/>
            <person name="Daum C."/>
            <person name="Ng V."/>
            <person name="Clum A."/>
            <person name="Steindorff A."/>
            <person name="Ohm R."/>
            <person name="Martin F."/>
            <person name="Silar P."/>
            <person name="Natvig D."/>
            <person name="Lalanne C."/>
            <person name="Gautier V."/>
            <person name="Ament-Velasquez S.L."/>
            <person name="Kruys A."/>
            <person name="Hutchinson M.I."/>
            <person name="Powell A.J."/>
            <person name="Barry K."/>
            <person name="Miller A.N."/>
            <person name="Grigoriev I.V."/>
            <person name="Debuchy R."/>
            <person name="Gladieux P."/>
            <person name="Thoren M.H."/>
            <person name="Johannesson H."/>
        </authorList>
    </citation>
    <scope>NUCLEOTIDE SEQUENCE</scope>
    <source>
        <strain evidence="3">CBS 307.81</strain>
    </source>
</reference>
<dbReference type="Proteomes" id="UP001174997">
    <property type="component" value="Unassembled WGS sequence"/>
</dbReference>
<evidence type="ECO:0000313" key="3">
    <source>
        <dbReference type="EMBL" id="KAK0666761.1"/>
    </source>
</evidence>
<dbReference type="Gene3D" id="3.10.450.30">
    <property type="entry name" value="Microbial ribonucleases"/>
    <property type="match status" value="1"/>
</dbReference>
<accession>A0AA39ZAE9</accession>
<keyword evidence="1" id="KW-0540">Nuclease</keyword>
<keyword evidence="2" id="KW-0378">Hydrolase</keyword>
<organism evidence="3 4">
    <name type="scientific">Cercophora samala</name>
    <dbReference type="NCBI Taxonomy" id="330535"/>
    <lineage>
        <taxon>Eukaryota</taxon>
        <taxon>Fungi</taxon>
        <taxon>Dikarya</taxon>
        <taxon>Ascomycota</taxon>
        <taxon>Pezizomycotina</taxon>
        <taxon>Sordariomycetes</taxon>
        <taxon>Sordariomycetidae</taxon>
        <taxon>Sordariales</taxon>
        <taxon>Lasiosphaeriaceae</taxon>
        <taxon>Cercophora</taxon>
    </lineage>
</organism>
<comment type="caution">
    <text evidence="3">The sequence shown here is derived from an EMBL/GenBank/DDBJ whole genome shotgun (WGS) entry which is preliminary data.</text>
</comment>
<gene>
    <name evidence="3" type="ORF">QBC41DRAFT_305000</name>
</gene>
<dbReference type="AlphaFoldDB" id="A0AA39ZAE9"/>
<dbReference type="GO" id="GO:0004540">
    <property type="term" value="F:RNA nuclease activity"/>
    <property type="evidence" value="ECO:0007669"/>
    <property type="project" value="InterPro"/>
</dbReference>
<dbReference type="GO" id="GO:0016787">
    <property type="term" value="F:hydrolase activity"/>
    <property type="evidence" value="ECO:0007669"/>
    <property type="project" value="UniProtKB-KW"/>
</dbReference>